<evidence type="ECO:0000256" key="3">
    <source>
        <dbReference type="ARBA" id="ARBA00022448"/>
    </source>
</evidence>
<comment type="similarity">
    <text evidence="2">Belongs to the CALHM family.</text>
</comment>
<feature type="transmembrane region" description="Helical" evidence="9">
    <location>
        <begin position="48"/>
        <end position="68"/>
    </location>
</feature>
<evidence type="ECO:0000256" key="9">
    <source>
        <dbReference type="SAM" id="Phobius"/>
    </source>
</evidence>
<dbReference type="EMBL" id="VHII01000007">
    <property type="protein sequence ID" value="KAF1387506.1"/>
    <property type="molecule type" value="Genomic_DNA"/>
</dbReference>
<keyword evidence="11" id="KW-1185">Reference proteome</keyword>
<dbReference type="GO" id="GO:0005261">
    <property type="term" value="F:monoatomic cation channel activity"/>
    <property type="evidence" value="ECO:0007669"/>
    <property type="project" value="TreeGrafter"/>
</dbReference>
<dbReference type="PANTHER" id="PTHR32261">
    <property type="entry name" value="CALCIUM HOMEOSTASIS MODULATOR PROTEIN"/>
    <property type="match status" value="1"/>
</dbReference>
<sequence>MEKFKMVLDIATKQNSLGFGAVALVTAGGEQFFSVAMFSCPCNDLNFVYGMVFLLVPALALLLLGYILSKKTWKTLTGVCQRRAALCRWRRLTVICTALFQVSSTALVAPASWIAVALINGKFYECAMTGTNVTAYNKYLCGEKGSRLQCQQELYRLPCGTGISVPQLDRQDVLLTLKAQSQVLGWLLVASIMLSSLLLTCVARCTSPISYLQIRFWRDYVHEESSLMDSYTTKHAKQLAERNVKSFFNKTPSEEIITPSNKDWEKISSLYTFSTKDNYYSTLHRAVEDCQEVDNGMIRLTSVKSNEPVDPNPLVLGFVMMARCDKIFQHQRMSELGLEQFADT</sequence>
<gene>
    <name evidence="10" type="ORF">PFLUV_G00079670</name>
</gene>
<keyword evidence="4 9" id="KW-0812">Transmembrane</keyword>
<reference evidence="10 11" key="1">
    <citation type="submission" date="2019-06" db="EMBL/GenBank/DDBJ databases">
        <title>A chromosome-scale genome assembly of the European perch, Perca fluviatilis.</title>
        <authorList>
            <person name="Roques C."/>
            <person name="Zahm M."/>
            <person name="Cabau C."/>
            <person name="Klopp C."/>
            <person name="Bouchez O."/>
            <person name="Donnadieu C."/>
            <person name="Kuhl H."/>
            <person name="Gislard M."/>
            <person name="Guendouz S."/>
            <person name="Journot L."/>
            <person name="Haffray P."/>
            <person name="Bestin A."/>
            <person name="Morvezen R."/>
            <person name="Feron R."/>
            <person name="Wen M."/>
            <person name="Jouanno E."/>
            <person name="Herpin A."/>
            <person name="Schartl M."/>
            <person name="Postlethwait J."/>
            <person name="Schaerlinger B."/>
            <person name="Chardard D."/>
            <person name="Lecocq T."/>
            <person name="Poncet C."/>
            <person name="Jaffrelo L."/>
            <person name="Lampietro C."/>
            <person name="Guiguen Y."/>
        </authorList>
    </citation>
    <scope>NUCLEOTIDE SEQUENCE [LARGE SCALE GENOMIC DNA]</scope>
    <source>
        <tissue evidence="10">Blood</tissue>
    </source>
</reference>
<proteinExistence type="inferred from homology"/>
<dbReference type="PANTHER" id="PTHR32261:SF4">
    <property type="entry name" value="CALCIUM HOMEOSTASIS MODULATOR PROTEIN 6"/>
    <property type="match status" value="1"/>
</dbReference>
<evidence type="ECO:0000256" key="4">
    <source>
        <dbReference type="ARBA" id="ARBA00022692"/>
    </source>
</evidence>
<evidence type="ECO:0008006" key="12">
    <source>
        <dbReference type="Google" id="ProtNLM"/>
    </source>
</evidence>
<dbReference type="Pfam" id="PF14798">
    <property type="entry name" value="Ca_hom_mod"/>
    <property type="match status" value="1"/>
</dbReference>
<evidence type="ECO:0000256" key="5">
    <source>
        <dbReference type="ARBA" id="ARBA00022989"/>
    </source>
</evidence>
<evidence type="ECO:0000256" key="8">
    <source>
        <dbReference type="ARBA" id="ARBA00023303"/>
    </source>
</evidence>
<feature type="transmembrane region" description="Helical" evidence="9">
    <location>
        <begin position="183"/>
        <end position="205"/>
    </location>
</feature>
<comment type="caution">
    <text evidence="10">The sequence shown here is derived from an EMBL/GenBank/DDBJ whole genome shotgun (WGS) entry which is preliminary data.</text>
</comment>
<evidence type="ECO:0000256" key="7">
    <source>
        <dbReference type="ARBA" id="ARBA00023136"/>
    </source>
</evidence>
<accession>A0A6A5EZJ2</accession>
<evidence type="ECO:0000256" key="1">
    <source>
        <dbReference type="ARBA" id="ARBA00004141"/>
    </source>
</evidence>
<feature type="transmembrane region" description="Helical" evidence="9">
    <location>
        <begin position="92"/>
        <end position="119"/>
    </location>
</feature>
<dbReference type="GO" id="GO:1904669">
    <property type="term" value="P:ATP export"/>
    <property type="evidence" value="ECO:0007669"/>
    <property type="project" value="UniProtKB-ARBA"/>
</dbReference>
<evidence type="ECO:0000313" key="10">
    <source>
        <dbReference type="EMBL" id="KAF1387506.1"/>
    </source>
</evidence>
<keyword evidence="8" id="KW-0407">Ion channel</keyword>
<keyword evidence="5 9" id="KW-1133">Transmembrane helix</keyword>
<name>A0A6A5EZJ2_PERFL</name>
<evidence type="ECO:0000313" key="11">
    <source>
        <dbReference type="Proteomes" id="UP000465112"/>
    </source>
</evidence>
<comment type="subcellular location">
    <subcellularLocation>
        <location evidence="1">Membrane</location>
        <topology evidence="1">Multi-pass membrane protein</topology>
    </subcellularLocation>
</comment>
<evidence type="ECO:0000256" key="2">
    <source>
        <dbReference type="ARBA" id="ARBA00008497"/>
    </source>
</evidence>
<dbReference type="InterPro" id="IPR029569">
    <property type="entry name" value="CALHM"/>
</dbReference>
<keyword evidence="3" id="KW-0813">Transport</keyword>
<dbReference type="GO" id="GO:0005886">
    <property type="term" value="C:plasma membrane"/>
    <property type="evidence" value="ECO:0007669"/>
    <property type="project" value="TreeGrafter"/>
</dbReference>
<keyword evidence="7 9" id="KW-0472">Membrane</keyword>
<evidence type="ECO:0000256" key="6">
    <source>
        <dbReference type="ARBA" id="ARBA00023065"/>
    </source>
</evidence>
<protein>
    <recommendedName>
        <fullName evidence="12">Calcium homeostasis modulator family member 6</fullName>
    </recommendedName>
</protein>
<keyword evidence="6" id="KW-0406">Ion transport</keyword>
<organism evidence="10 11">
    <name type="scientific">Perca fluviatilis</name>
    <name type="common">European perch</name>
    <dbReference type="NCBI Taxonomy" id="8168"/>
    <lineage>
        <taxon>Eukaryota</taxon>
        <taxon>Metazoa</taxon>
        <taxon>Chordata</taxon>
        <taxon>Craniata</taxon>
        <taxon>Vertebrata</taxon>
        <taxon>Euteleostomi</taxon>
        <taxon>Actinopterygii</taxon>
        <taxon>Neopterygii</taxon>
        <taxon>Teleostei</taxon>
        <taxon>Neoteleostei</taxon>
        <taxon>Acanthomorphata</taxon>
        <taxon>Eupercaria</taxon>
        <taxon>Perciformes</taxon>
        <taxon>Percoidei</taxon>
        <taxon>Percidae</taxon>
        <taxon>Percinae</taxon>
        <taxon>Perca</taxon>
    </lineage>
</organism>
<dbReference type="AlphaFoldDB" id="A0A6A5EZJ2"/>
<dbReference type="Proteomes" id="UP000465112">
    <property type="component" value="Chromosome 7"/>
</dbReference>